<proteinExistence type="predicted"/>
<evidence type="ECO:0000256" key="2">
    <source>
        <dbReference type="PROSITE-ProRule" id="PRU00169"/>
    </source>
</evidence>
<dbReference type="Proteomes" id="UP000722750">
    <property type="component" value="Unassembled WGS sequence"/>
</dbReference>
<keyword evidence="1" id="KW-0597">Phosphoprotein</keyword>
<feature type="domain" description="Response regulatory" evidence="3">
    <location>
        <begin position="5"/>
        <end position="119"/>
    </location>
</feature>
<dbReference type="SUPFAM" id="SSF52172">
    <property type="entry name" value="CheY-like"/>
    <property type="match status" value="1"/>
</dbReference>
<dbReference type="PANTHER" id="PTHR44591:SF3">
    <property type="entry name" value="RESPONSE REGULATORY DOMAIN-CONTAINING PROTEIN"/>
    <property type="match status" value="1"/>
</dbReference>
<dbReference type="InterPro" id="IPR001789">
    <property type="entry name" value="Sig_transdc_resp-reg_receiver"/>
</dbReference>
<dbReference type="PROSITE" id="PS50110">
    <property type="entry name" value="RESPONSE_REGULATORY"/>
    <property type="match status" value="1"/>
</dbReference>
<dbReference type="GO" id="GO:0000160">
    <property type="term" value="P:phosphorelay signal transduction system"/>
    <property type="evidence" value="ECO:0007669"/>
    <property type="project" value="InterPro"/>
</dbReference>
<sequence>MSIARILIIADARETVDELRDFFELNGFETEVALNAKVAFAILEERRMDLAIIGFKVQDIPGLEVLADIRGIDPVIPAIIIHGSNSKKIKSMILKAGAQGYIPKPIEWDPFLNKVRKVLVSRVRKAVRSHL</sequence>
<comment type="caution">
    <text evidence="4">The sequence shown here is derived from an EMBL/GenBank/DDBJ whole genome shotgun (WGS) entry which is preliminary data.</text>
</comment>
<dbReference type="EMBL" id="JAANXD010000087">
    <property type="protein sequence ID" value="MBS1259254.1"/>
    <property type="molecule type" value="Genomic_DNA"/>
</dbReference>
<name>A0A941W4V9_9BACT</name>
<comment type="caution">
    <text evidence="2">Lacks conserved residue(s) required for the propagation of feature annotation.</text>
</comment>
<dbReference type="SMART" id="SM00448">
    <property type="entry name" value="REC"/>
    <property type="match status" value="1"/>
</dbReference>
<accession>A0A941W4V9</accession>
<dbReference type="Gene3D" id="3.40.50.2300">
    <property type="match status" value="1"/>
</dbReference>
<evidence type="ECO:0000259" key="3">
    <source>
        <dbReference type="PROSITE" id="PS50110"/>
    </source>
</evidence>
<protein>
    <submittedName>
        <fullName evidence="4">Response regulator MprA</fullName>
    </submittedName>
</protein>
<dbReference type="Pfam" id="PF00072">
    <property type="entry name" value="Response_reg"/>
    <property type="match status" value="1"/>
</dbReference>
<reference evidence="4" key="1">
    <citation type="journal article" date="2021" name="ISME J.">
        <title>Fine-scale metabolic discontinuity in a stratified prokaryote microbiome of a Red Sea deep halocline.</title>
        <authorList>
            <person name="Michoud G."/>
            <person name="Ngugi D.K."/>
            <person name="Barozzi A."/>
            <person name="Merlino G."/>
            <person name="Calleja M.L."/>
            <person name="Delgado-Huertas A."/>
            <person name="Moran X.A.G."/>
            <person name="Daffonchio D."/>
        </authorList>
    </citation>
    <scope>NUCLEOTIDE SEQUENCE</scope>
    <source>
        <strain evidence="4">SuakinDeep_MAG55_1</strain>
    </source>
</reference>
<gene>
    <name evidence="4" type="ORF">MAG551_02321</name>
</gene>
<dbReference type="PANTHER" id="PTHR44591">
    <property type="entry name" value="STRESS RESPONSE REGULATOR PROTEIN 1"/>
    <property type="match status" value="1"/>
</dbReference>
<evidence type="ECO:0000256" key="1">
    <source>
        <dbReference type="ARBA" id="ARBA00022553"/>
    </source>
</evidence>
<evidence type="ECO:0000313" key="5">
    <source>
        <dbReference type="Proteomes" id="UP000722750"/>
    </source>
</evidence>
<evidence type="ECO:0000313" key="4">
    <source>
        <dbReference type="EMBL" id="MBS1259254.1"/>
    </source>
</evidence>
<dbReference type="InterPro" id="IPR050595">
    <property type="entry name" value="Bact_response_regulator"/>
</dbReference>
<organism evidence="4 5">
    <name type="scientific">Candidatus Scalindua arabica</name>
    <dbReference type="NCBI Taxonomy" id="1127984"/>
    <lineage>
        <taxon>Bacteria</taxon>
        <taxon>Pseudomonadati</taxon>
        <taxon>Planctomycetota</taxon>
        <taxon>Candidatus Brocadiia</taxon>
        <taxon>Candidatus Brocadiales</taxon>
        <taxon>Candidatus Scalinduaceae</taxon>
        <taxon>Candidatus Scalindua</taxon>
    </lineage>
</organism>
<dbReference type="InterPro" id="IPR011006">
    <property type="entry name" value="CheY-like_superfamily"/>
</dbReference>
<dbReference type="AlphaFoldDB" id="A0A941W4V9"/>